<feature type="transmembrane region" description="Helical" evidence="1">
    <location>
        <begin position="296"/>
        <end position="315"/>
    </location>
</feature>
<dbReference type="EMBL" id="CP029487">
    <property type="protein sequence ID" value="QCT71365.1"/>
    <property type="molecule type" value="Genomic_DNA"/>
</dbReference>
<dbReference type="Gene3D" id="3.30.70.270">
    <property type="match status" value="1"/>
</dbReference>
<dbReference type="InterPro" id="IPR001633">
    <property type="entry name" value="EAL_dom"/>
</dbReference>
<keyword evidence="1" id="KW-0812">Transmembrane</keyword>
<protein>
    <submittedName>
        <fullName evidence="4">GGDEF domain-containing protein</fullName>
    </submittedName>
</protein>
<gene>
    <name evidence="4" type="ORF">CPZ25_008475</name>
</gene>
<organism evidence="4 5">
    <name type="scientific">Eubacterium maltosivorans</name>
    <dbReference type="NCBI Taxonomy" id="2041044"/>
    <lineage>
        <taxon>Bacteria</taxon>
        <taxon>Bacillati</taxon>
        <taxon>Bacillota</taxon>
        <taxon>Clostridia</taxon>
        <taxon>Eubacteriales</taxon>
        <taxon>Eubacteriaceae</taxon>
        <taxon>Eubacterium</taxon>
    </lineage>
</organism>
<dbReference type="Pfam" id="PF00990">
    <property type="entry name" value="GGDEF"/>
    <property type="match status" value="1"/>
</dbReference>
<dbReference type="Proteomes" id="UP000218387">
    <property type="component" value="Chromosome"/>
</dbReference>
<dbReference type="InterPro" id="IPR029787">
    <property type="entry name" value="Nucleotide_cyclase"/>
</dbReference>
<name>A0A4P9C9G4_EUBML</name>
<feature type="domain" description="GGDEF" evidence="3">
    <location>
        <begin position="360"/>
        <end position="495"/>
    </location>
</feature>
<dbReference type="PANTHER" id="PTHR33121:SF70">
    <property type="entry name" value="SIGNALING PROTEIN YKOW"/>
    <property type="match status" value="1"/>
</dbReference>
<accession>A0A4P9C9G4</accession>
<sequence>MMKGKRMIDKDNEHSFVKTYVIAVIICIGFLAFSLLFIFHIMRLNQQESANYLNESAQQSQTAVEKQISGDFQTLDGIAECVGDLDVLNADQVGQLLKRINDNNVFIRMGFSDKNGIIDFYDINGDTHKNVDISREYFFNDALAGKDVISRTVEDPINPGHYINYYAVPIRHNNEVVGVLCAVNDASVLRKIIDAPVFNDRGFTNIIDSNGEMIMRSVQTGERYDNVTQLNELGILSVEEQEKLNEALNKSESLNFVYDSDEGKEMAVLEPVGVNGWFILTAAPQSIVRDYYNKTAIGMIVIVLAACLIFLYLLYHQSKIMAKSRNELLKAAYVDPLTGQRNDVRFRIDGEEVLKENKNAPYGIWYCDIKKFKFLNDLYGYENGDKILKCLSDTLLEHSRKDDLFCRVSADNFAGIRSYHERVELTAWFNELVGEISETVMDKARHLPIELCMGVYCTDDQSEQLTLNDMIDRANMAQKSIKDQIGSQMTFYTEEIRNQTIKETEMEALGKEALEKEEFVIYMQPKVNIQKGNIIAGAEALARWNSSQRGMISPGEFIPLFEKTGLVVDLDRYMFEKACQWLRNYLDAGRPILNVAVNVSRLGLFQEDFVEYYSGIKQKYRIPDFLLELEFTESVMLDDSGAFKNVVEMLKKNGFRCSLDDFGSGYSSLNVLKNLSIDILKLDILFFKEGTDLHREQVVIANTVAMAKELNIKTIAEGVEDMEQVEFLKKIGCDVVQGYVFSKPMPLMEFDEMVKKLNGRSIDVLKD</sequence>
<dbReference type="Gene3D" id="3.20.20.450">
    <property type="entry name" value="EAL domain"/>
    <property type="match status" value="1"/>
</dbReference>
<dbReference type="Gene3D" id="3.30.450.20">
    <property type="entry name" value="PAS domain"/>
    <property type="match status" value="1"/>
</dbReference>
<dbReference type="InterPro" id="IPR000160">
    <property type="entry name" value="GGDEF_dom"/>
</dbReference>
<dbReference type="GO" id="GO:0071111">
    <property type="term" value="F:cyclic-guanylate-specific phosphodiesterase activity"/>
    <property type="evidence" value="ECO:0007669"/>
    <property type="project" value="InterPro"/>
</dbReference>
<reference evidence="4 5" key="1">
    <citation type="submission" date="2018-05" db="EMBL/GenBank/DDBJ databases">
        <title>Genome comparison of Eubacterium sp.</title>
        <authorList>
            <person name="Feng Y."/>
            <person name="Sanchez-Andrea I."/>
            <person name="Stams A.J.M."/>
            <person name="De Vos W.M."/>
        </authorList>
    </citation>
    <scope>NUCLEOTIDE SEQUENCE [LARGE SCALE GENOMIC DNA]</scope>
    <source>
        <strain evidence="4 5">YI</strain>
    </source>
</reference>
<evidence type="ECO:0000259" key="2">
    <source>
        <dbReference type="PROSITE" id="PS50883"/>
    </source>
</evidence>
<evidence type="ECO:0000313" key="5">
    <source>
        <dbReference type="Proteomes" id="UP000218387"/>
    </source>
</evidence>
<dbReference type="PROSITE" id="PS50883">
    <property type="entry name" value="EAL"/>
    <property type="match status" value="1"/>
</dbReference>
<dbReference type="SMART" id="SM00052">
    <property type="entry name" value="EAL"/>
    <property type="match status" value="1"/>
</dbReference>
<dbReference type="CDD" id="cd01949">
    <property type="entry name" value="GGDEF"/>
    <property type="match status" value="1"/>
</dbReference>
<dbReference type="SUPFAM" id="SSF141868">
    <property type="entry name" value="EAL domain-like"/>
    <property type="match status" value="1"/>
</dbReference>
<feature type="transmembrane region" description="Helical" evidence="1">
    <location>
        <begin position="20"/>
        <end position="42"/>
    </location>
</feature>
<dbReference type="AlphaFoldDB" id="A0A4P9C9G4"/>
<evidence type="ECO:0000256" key="1">
    <source>
        <dbReference type="SAM" id="Phobius"/>
    </source>
</evidence>
<dbReference type="CDD" id="cd01948">
    <property type="entry name" value="EAL"/>
    <property type="match status" value="1"/>
</dbReference>
<dbReference type="SUPFAM" id="SSF55073">
    <property type="entry name" value="Nucleotide cyclase"/>
    <property type="match status" value="1"/>
</dbReference>
<dbReference type="InterPro" id="IPR043128">
    <property type="entry name" value="Rev_trsase/Diguanyl_cyclase"/>
</dbReference>
<dbReference type="InterPro" id="IPR050706">
    <property type="entry name" value="Cyclic-di-GMP_PDE-like"/>
</dbReference>
<feature type="domain" description="EAL" evidence="2">
    <location>
        <begin position="503"/>
        <end position="758"/>
    </location>
</feature>
<dbReference type="InterPro" id="IPR035919">
    <property type="entry name" value="EAL_sf"/>
</dbReference>
<dbReference type="PROSITE" id="PS50887">
    <property type="entry name" value="GGDEF"/>
    <property type="match status" value="1"/>
</dbReference>
<dbReference type="KEGG" id="emt:CPZ25_008475"/>
<dbReference type="CDD" id="cd18773">
    <property type="entry name" value="PDC1_HK_sensor"/>
    <property type="match status" value="1"/>
</dbReference>
<dbReference type="SMART" id="SM00267">
    <property type="entry name" value="GGDEF"/>
    <property type="match status" value="1"/>
</dbReference>
<keyword evidence="5" id="KW-1185">Reference proteome</keyword>
<proteinExistence type="predicted"/>
<evidence type="ECO:0000259" key="3">
    <source>
        <dbReference type="PROSITE" id="PS50887"/>
    </source>
</evidence>
<dbReference type="PANTHER" id="PTHR33121">
    <property type="entry name" value="CYCLIC DI-GMP PHOSPHODIESTERASE PDEF"/>
    <property type="match status" value="1"/>
</dbReference>
<keyword evidence="1" id="KW-0472">Membrane</keyword>
<dbReference type="NCBIfam" id="TIGR00254">
    <property type="entry name" value="GGDEF"/>
    <property type="match status" value="1"/>
</dbReference>
<dbReference type="Pfam" id="PF00563">
    <property type="entry name" value="EAL"/>
    <property type="match status" value="1"/>
</dbReference>
<keyword evidence="1" id="KW-1133">Transmembrane helix</keyword>
<evidence type="ECO:0000313" key="4">
    <source>
        <dbReference type="EMBL" id="QCT71365.1"/>
    </source>
</evidence>